<dbReference type="AlphaFoldDB" id="E9G9E3"/>
<evidence type="ECO:0000256" key="1">
    <source>
        <dbReference type="ARBA" id="ARBA00023270"/>
    </source>
</evidence>
<dbReference type="Pfam" id="PF00923">
    <property type="entry name" value="TAL_FSA"/>
    <property type="match status" value="1"/>
</dbReference>
<dbReference type="PANTHER" id="PTHR10683:SF40">
    <property type="entry name" value="FRUCTOSE-6-PHOSPHATE ALDOLASE 1-RELATED"/>
    <property type="match status" value="1"/>
</dbReference>
<dbReference type="Proteomes" id="UP000000305">
    <property type="component" value="Unassembled WGS sequence"/>
</dbReference>
<gene>
    <name evidence="2" type="ORF">DAPPUDRAFT_315320</name>
</gene>
<dbReference type="KEGG" id="dpx:DAPPUDRAFT_315320"/>
<dbReference type="STRING" id="6669.E9G9E3"/>
<dbReference type="OrthoDB" id="6408220at2759"/>
<dbReference type="SUPFAM" id="SSF51569">
    <property type="entry name" value="Aldolase"/>
    <property type="match status" value="1"/>
</dbReference>
<name>E9G9E3_DAPPU</name>
<dbReference type="PhylomeDB" id="E9G9E3"/>
<dbReference type="InParanoid" id="E9G9E3"/>
<reference evidence="2 3" key="1">
    <citation type="journal article" date="2011" name="Science">
        <title>The ecoresponsive genome of Daphnia pulex.</title>
        <authorList>
            <person name="Colbourne J.K."/>
            <person name="Pfrender M.E."/>
            <person name="Gilbert D."/>
            <person name="Thomas W.K."/>
            <person name="Tucker A."/>
            <person name="Oakley T.H."/>
            <person name="Tokishita S."/>
            <person name="Aerts A."/>
            <person name="Arnold G.J."/>
            <person name="Basu M.K."/>
            <person name="Bauer D.J."/>
            <person name="Caceres C.E."/>
            <person name="Carmel L."/>
            <person name="Casola C."/>
            <person name="Choi J.H."/>
            <person name="Detter J.C."/>
            <person name="Dong Q."/>
            <person name="Dusheyko S."/>
            <person name="Eads B.D."/>
            <person name="Frohlich T."/>
            <person name="Geiler-Samerotte K.A."/>
            <person name="Gerlach D."/>
            <person name="Hatcher P."/>
            <person name="Jogdeo S."/>
            <person name="Krijgsveld J."/>
            <person name="Kriventseva E.V."/>
            <person name="Kultz D."/>
            <person name="Laforsch C."/>
            <person name="Lindquist E."/>
            <person name="Lopez J."/>
            <person name="Manak J.R."/>
            <person name="Muller J."/>
            <person name="Pangilinan J."/>
            <person name="Patwardhan R.P."/>
            <person name="Pitluck S."/>
            <person name="Pritham E.J."/>
            <person name="Rechtsteiner A."/>
            <person name="Rho M."/>
            <person name="Rogozin I.B."/>
            <person name="Sakarya O."/>
            <person name="Salamov A."/>
            <person name="Schaack S."/>
            <person name="Shapiro H."/>
            <person name="Shiga Y."/>
            <person name="Skalitzky C."/>
            <person name="Smith Z."/>
            <person name="Souvorov A."/>
            <person name="Sung W."/>
            <person name="Tang Z."/>
            <person name="Tsuchiya D."/>
            <person name="Tu H."/>
            <person name="Vos H."/>
            <person name="Wang M."/>
            <person name="Wolf Y.I."/>
            <person name="Yamagata H."/>
            <person name="Yamada T."/>
            <person name="Ye Y."/>
            <person name="Shaw J.R."/>
            <person name="Andrews J."/>
            <person name="Crease T.J."/>
            <person name="Tang H."/>
            <person name="Lucas S.M."/>
            <person name="Robertson H.M."/>
            <person name="Bork P."/>
            <person name="Koonin E.V."/>
            <person name="Zdobnov E.M."/>
            <person name="Grigoriev I.V."/>
            <person name="Lynch M."/>
            <person name="Boore J.L."/>
        </authorList>
    </citation>
    <scope>NUCLEOTIDE SEQUENCE [LARGE SCALE GENOMIC DNA]</scope>
</reference>
<dbReference type="PANTHER" id="PTHR10683">
    <property type="entry name" value="TRANSALDOLASE"/>
    <property type="match status" value="1"/>
</dbReference>
<dbReference type="InterPro" id="IPR001585">
    <property type="entry name" value="TAL/FSA"/>
</dbReference>
<dbReference type="Gene3D" id="3.20.20.70">
    <property type="entry name" value="Aldolase class I"/>
    <property type="match status" value="1"/>
</dbReference>
<dbReference type="GO" id="GO:0005975">
    <property type="term" value="P:carbohydrate metabolic process"/>
    <property type="evidence" value="ECO:0007669"/>
    <property type="project" value="InterPro"/>
</dbReference>
<organism evidence="2 3">
    <name type="scientific">Daphnia pulex</name>
    <name type="common">Water flea</name>
    <dbReference type="NCBI Taxonomy" id="6669"/>
    <lineage>
        <taxon>Eukaryota</taxon>
        <taxon>Metazoa</taxon>
        <taxon>Ecdysozoa</taxon>
        <taxon>Arthropoda</taxon>
        <taxon>Crustacea</taxon>
        <taxon>Branchiopoda</taxon>
        <taxon>Diplostraca</taxon>
        <taxon>Cladocera</taxon>
        <taxon>Anomopoda</taxon>
        <taxon>Daphniidae</taxon>
        <taxon>Daphnia</taxon>
    </lineage>
</organism>
<keyword evidence="1" id="KW-0704">Schiff base</keyword>
<dbReference type="EMBL" id="GL732536">
    <property type="protein sequence ID" value="EFX83545.1"/>
    <property type="molecule type" value="Genomic_DNA"/>
</dbReference>
<accession>E9G9E3</accession>
<dbReference type="HOGENOM" id="CLU_079764_0_1_1"/>
<keyword evidence="3" id="KW-1185">Reference proteome</keyword>
<proteinExistence type="predicted"/>
<evidence type="ECO:0000313" key="2">
    <source>
        <dbReference type="EMBL" id="EFX83545.1"/>
    </source>
</evidence>
<evidence type="ECO:0000313" key="3">
    <source>
        <dbReference type="Proteomes" id="UP000000305"/>
    </source>
</evidence>
<dbReference type="eggNOG" id="KOG2772">
    <property type="taxonomic scope" value="Eukaryota"/>
</dbReference>
<evidence type="ECO:0008006" key="4">
    <source>
        <dbReference type="Google" id="ProtNLM"/>
    </source>
</evidence>
<sequence>MESNVVVKLPLTSHGLKACAHLRGEGIAVNVTLCFSLAQAILAARAGETYISPLVGRLQDMGGCPETLLSEMRQAYDEGDFATEILAASIRNPKHFEQAALCGADVATVPFGVFESLYLHPLTTQGVKIFGEDAQKLGAFFG</sequence>
<dbReference type="InterPro" id="IPR013785">
    <property type="entry name" value="Aldolase_TIM"/>
</dbReference>
<protein>
    <recommendedName>
        <fullName evidence="4">Transaldolase</fullName>
    </recommendedName>
</protein>